<evidence type="ECO:0000256" key="17">
    <source>
        <dbReference type="ARBA" id="ARBA00022670"/>
    </source>
</evidence>
<dbReference type="Pfam" id="PF00082">
    <property type="entry name" value="Peptidase_S8"/>
    <property type="match status" value="1"/>
</dbReference>
<dbReference type="CDD" id="cd04077">
    <property type="entry name" value="Peptidases_S8_PCSK9_ProteinaseK_like"/>
    <property type="match status" value="1"/>
</dbReference>
<dbReference type="FunFam" id="2.60.120.690:FF:000001">
    <property type="entry name" value="Proprotein convertase subtilisin/kexin type 9"/>
    <property type="match status" value="1"/>
</dbReference>
<evidence type="ECO:0000256" key="13">
    <source>
        <dbReference type="ARBA" id="ARBA00022525"/>
    </source>
</evidence>
<feature type="domain" description="Proprotein convertase subtilisin/kexin type 9 C-terminal" evidence="42">
    <location>
        <begin position="686"/>
        <end position="749"/>
    </location>
</feature>
<keyword evidence="18" id="KW-0053">Apoptosis</keyword>
<evidence type="ECO:0000256" key="14">
    <source>
        <dbReference type="ARBA" id="ARBA00022548"/>
    </source>
</evidence>
<keyword evidence="13" id="KW-0964">Secreted</keyword>
<gene>
    <name evidence="43" type="ORF">J0S82_009840</name>
</gene>
<evidence type="ECO:0000259" key="39">
    <source>
        <dbReference type="Pfam" id="PF05922"/>
    </source>
</evidence>
<dbReference type="InterPro" id="IPR000209">
    <property type="entry name" value="Peptidase_S8/S53_dom"/>
</dbReference>
<evidence type="ECO:0000256" key="10">
    <source>
        <dbReference type="ARBA" id="ARBA00011841"/>
    </source>
</evidence>
<accession>A0A8J6AKG2</accession>
<dbReference type="Pfam" id="PF18464">
    <property type="entry name" value="PCSK9_C2"/>
    <property type="match status" value="1"/>
</dbReference>
<dbReference type="FunFam" id="3.40.50.200:FF:000016">
    <property type="entry name" value="Proprotein convertase subtilisin/kexin type 9"/>
    <property type="match status" value="1"/>
</dbReference>
<keyword evidence="15" id="KW-0597">Phosphoprotein</keyword>
<keyword evidence="29" id="KW-1015">Disulfide bond</keyword>
<evidence type="ECO:0000256" key="33">
    <source>
        <dbReference type="ARBA" id="ARBA00023228"/>
    </source>
</evidence>
<keyword evidence="14" id="KW-0153">Cholesterol metabolism</keyword>
<dbReference type="GO" id="GO:0006508">
    <property type="term" value="P:proteolysis"/>
    <property type="evidence" value="ECO:0007669"/>
    <property type="project" value="UniProtKB-KW"/>
</dbReference>
<comment type="caution">
    <text evidence="43">The sequence shown here is derived from an EMBL/GenBank/DDBJ whole genome shotgun (WGS) entry which is preliminary data.</text>
</comment>
<evidence type="ECO:0000256" key="28">
    <source>
        <dbReference type="ARBA" id="ARBA00023145"/>
    </source>
</evidence>
<feature type="domain" description="Proprotein convertase subtilisin/kexin type 9 C-terminal" evidence="41">
    <location>
        <begin position="751"/>
        <end position="831"/>
    </location>
</feature>
<keyword evidence="44" id="KW-1185">Reference proteome</keyword>
<keyword evidence="23" id="KW-0256">Endoplasmic reticulum</keyword>
<dbReference type="InterPro" id="IPR041051">
    <property type="entry name" value="PCSK9_C3"/>
</dbReference>
<feature type="region of interest" description="Disordered" evidence="37">
    <location>
        <begin position="1"/>
        <end position="119"/>
    </location>
</feature>
<evidence type="ECO:0000256" key="8">
    <source>
        <dbReference type="ARBA" id="ARBA00004613"/>
    </source>
</evidence>
<keyword evidence="22" id="KW-0068">Autocatalytic cleavage</keyword>
<dbReference type="InterPro" id="IPR041052">
    <property type="entry name" value="PCSK9_C2"/>
</dbReference>
<evidence type="ECO:0000259" key="38">
    <source>
        <dbReference type="Pfam" id="PF00082"/>
    </source>
</evidence>
<dbReference type="GO" id="GO:0008203">
    <property type="term" value="P:cholesterol metabolic process"/>
    <property type="evidence" value="ECO:0007669"/>
    <property type="project" value="UniProtKB-KW"/>
</dbReference>
<dbReference type="SUPFAM" id="SSF52743">
    <property type="entry name" value="Subtilisin-like"/>
    <property type="match status" value="1"/>
</dbReference>
<dbReference type="Pfam" id="PF18459">
    <property type="entry name" value="PCSK9_C1"/>
    <property type="match status" value="1"/>
</dbReference>
<feature type="region of interest" description="Disordered" evidence="37">
    <location>
        <begin position="835"/>
        <end position="858"/>
    </location>
</feature>
<evidence type="ECO:0000256" key="24">
    <source>
        <dbReference type="ARBA" id="ARBA00022825"/>
    </source>
</evidence>
<dbReference type="InterPro" id="IPR022398">
    <property type="entry name" value="Peptidase_S8_His-AS"/>
</dbReference>
<dbReference type="InterPro" id="IPR037045">
    <property type="entry name" value="S8pro/Inhibitor_I9_sf"/>
</dbReference>
<dbReference type="GO" id="GO:0009986">
    <property type="term" value="C:cell surface"/>
    <property type="evidence" value="ECO:0007669"/>
    <property type="project" value="UniProtKB-SubCell"/>
</dbReference>
<keyword evidence="31" id="KW-0325">Glycoprotein</keyword>
<evidence type="ECO:0000256" key="18">
    <source>
        <dbReference type="ARBA" id="ARBA00022703"/>
    </source>
</evidence>
<dbReference type="Gene3D" id="2.60.120.690">
    <property type="entry name" value="Proprotein convertase subtilisin/kexin type 9"/>
    <property type="match status" value="1"/>
</dbReference>
<dbReference type="InterPro" id="IPR034193">
    <property type="entry name" value="PCSK9_ProteinaseK-like"/>
</dbReference>
<evidence type="ECO:0000256" key="6">
    <source>
        <dbReference type="ARBA" id="ARBA00004496"/>
    </source>
</evidence>
<dbReference type="InterPro" id="IPR041254">
    <property type="entry name" value="PCSK9_C1"/>
</dbReference>
<evidence type="ECO:0000256" key="1">
    <source>
        <dbReference type="ARBA" id="ARBA00001913"/>
    </source>
</evidence>
<protein>
    <recommendedName>
        <fullName evidence="11">Proprotein convertase subtilisin/kexin type 9</fullName>
    </recommendedName>
    <alternativeName>
        <fullName evidence="35">Proprotein convertase 9</fullName>
    </alternativeName>
    <alternativeName>
        <fullName evidence="34">Subtilisin/kexin-like protease PC9</fullName>
    </alternativeName>
</protein>
<evidence type="ECO:0000259" key="42">
    <source>
        <dbReference type="Pfam" id="PF18464"/>
    </source>
</evidence>
<dbReference type="GO" id="GO:0005615">
    <property type="term" value="C:extracellular space"/>
    <property type="evidence" value="ECO:0007669"/>
    <property type="project" value="TreeGrafter"/>
</dbReference>
<evidence type="ECO:0000256" key="26">
    <source>
        <dbReference type="ARBA" id="ARBA00023034"/>
    </source>
</evidence>
<proteinExistence type="inferred from homology"/>
<feature type="compositionally biased region" description="Low complexity" evidence="37">
    <location>
        <begin position="87"/>
        <end position="101"/>
    </location>
</feature>
<evidence type="ECO:0000256" key="20">
    <source>
        <dbReference type="ARBA" id="ARBA00022753"/>
    </source>
</evidence>
<feature type="domain" description="Inhibitor I9" evidence="39">
    <location>
        <begin position="195"/>
        <end position="268"/>
    </location>
</feature>
<evidence type="ECO:0000259" key="41">
    <source>
        <dbReference type="Pfam" id="PF18463"/>
    </source>
</evidence>
<keyword evidence="12" id="KW-0963">Cytoplasm</keyword>
<evidence type="ECO:0000313" key="43">
    <source>
        <dbReference type="EMBL" id="KAG8518920.1"/>
    </source>
</evidence>
<feature type="domain" description="Proprotein convertase subtilisin/kexin type 9 C-terminal" evidence="40">
    <location>
        <begin position="606"/>
        <end position="682"/>
    </location>
</feature>
<keyword evidence="28" id="KW-0865">Zymogen</keyword>
<keyword evidence="20" id="KW-0967">Endosome</keyword>
<evidence type="ECO:0000256" key="12">
    <source>
        <dbReference type="ARBA" id="ARBA00022490"/>
    </source>
</evidence>
<keyword evidence="25" id="KW-0106">Calcium</keyword>
<comment type="cofactor">
    <cofactor evidence="1">
        <name>Ca(2+)</name>
        <dbReference type="ChEBI" id="CHEBI:29108"/>
    </cofactor>
</comment>
<dbReference type="OrthoDB" id="206201at2759"/>
<feature type="active site" description="Charge relay system" evidence="36">
    <location>
        <position position="318"/>
    </location>
</feature>
<dbReference type="Pfam" id="PF05922">
    <property type="entry name" value="Inhibitor_I9"/>
    <property type="match status" value="1"/>
</dbReference>
<dbReference type="GO" id="GO:0006915">
    <property type="term" value="P:apoptotic process"/>
    <property type="evidence" value="ECO:0007669"/>
    <property type="project" value="UniProtKB-KW"/>
</dbReference>
<evidence type="ECO:0000256" key="5">
    <source>
        <dbReference type="ARBA" id="ARBA00004371"/>
    </source>
</evidence>
<evidence type="ECO:0000256" key="34">
    <source>
        <dbReference type="ARBA" id="ARBA00032525"/>
    </source>
</evidence>
<dbReference type="Gene3D" id="3.30.70.80">
    <property type="entry name" value="Peptidase S8 propeptide/proteinase inhibitor I9"/>
    <property type="match status" value="1"/>
</dbReference>
<keyword evidence="33" id="KW-0458">Lysosome</keyword>
<feature type="active site" description="Charge relay system" evidence="36">
    <location>
        <position position="542"/>
    </location>
</feature>
<dbReference type="GO" id="GO:0005768">
    <property type="term" value="C:endosome"/>
    <property type="evidence" value="ECO:0007669"/>
    <property type="project" value="UniProtKB-SubCell"/>
</dbReference>
<evidence type="ECO:0000256" key="3">
    <source>
        <dbReference type="ARBA" id="ARBA00004240"/>
    </source>
</evidence>
<dbReference type="GO" id="GO:0005764">
    <property type="term" value="C:lysosome"/>
    <property type="evidence" value="ECO:0007669"/>
    <property type="project" value="UniProtKB-SubCell"/>
</dbReference>
<evidence type="ECO:0000256" key="30">
    <source>
        <dbReference type="ARBA" id="ARBA00023166"/>
    </source>
</evidence>
<evidence type="ECO:0000256" key="29">
    <source>
        <dbReference type="ARBA" id="ARBA00023157"/>
    </source>
</evidence>
<evidence type="ECO:0000256" key="37">
    <source>
        <dbReference type="SAM" id="MobiDB-lite"/>
    </source>
</evidence>
<dbReference type="InterPro" id="IPR050131">
    <property type="entry name" value="Peptidase_S8_subtilisin-like"/>
</dbReference>
<dbReference type="PANTHER" id="PTHR43806">
    <property type="entry name" value="PEPTIDASE S8"/>
    <property type="match status" value="1"/>
</dbReference>
<evidence type="ECO:0000256" key="36">
    <source>
        <dbReference type="PROSITE-ProRule" id="PRU01240"/>
    </source>
</evidence>
<keyword evidence="16" id="KW-0765">Sulfation</keyword>
<organism evidence="43 44">
    <name type="scientific">Galemys pyrenaicus</name>
    <name type="common">Iberian desman</name>
    <name type="synonym">Pyrenean desman</name>
    <dbReference type="NCBI Taxonomy" id="202257"/>
    <lineage>
        <taxon>Eukaryota</taxon>
        <taxon>Metazoa</taxon>
        <taxon>Chordata</taxon>
        <taxon>Craniata</taxon>
        <taxon>Vertebrata</taxon>
        <taxon>Euteleostomi</taxon>
        <taxon>Mammalia</taxon>
        <taxon>Eutheria</taxon>
        <taxon>Laurasiatheria</taxon>
        <taxon>Eulipotyphla</taxon>
        <taxon>Talpidae</taxon>
        <taxon>Galemys</taxon>
    </lineage>
</organism>
<evidence type="ECO:0000256" key="19">
    <source>
        <dbReference type="ARBA" id="ARBA00022729"/>
    </source>
</evidence>
<sequence length="858" mass="90784">IHPSFLGSRPQACPMTVSQLQGTGPLDQDGERDLGLRPGRGSGGSAGFGCGVEGRAAGGERSEFRPPHQPGGASQAEKATSGRRPGGARWPAPRPGAGWRAYPRRGPELGRRLSGRTEREQTSLWAMGAGSHRASSWPPSLLLLLVLGLAGAGPQVDEVDGYKKTEEDGHANTVEHLATATFHRCAKDAWRLPGTYIVVLMEDTHRLQTEHTAHILQARAASQGYLTEILHVFHGLFPGFLVKMSGDLLHLALRLPHVKYIEEDATVFAQSVPWNLERIIPAWNQAAEPQPSFRSSLFSLQASSYTGGGGRVTVYLLDTSIQSGHREIEGRVTVTDFENVPEEDGPCLHRPVNKCDSHGTHVAGVVSGRDAGVAQGASLRSLRVLNCQGKGTVSGTLRGLEFIWRSQLAQPSGRGVVLLPLVGGFSRALNAACQRLARTGAVLVAAAGNFWDDACLYSPASAPEVSVDVGAAQHGGKAGVLVAVCPRVVITVGATNVQDQPVTLGVLGTNFGRCVDLFAPGDDIIGASSDCSTCFTSQSGTSQAAAHVAGIVTMMLTAEPELTLTELRHRLIHFSAKNVINEAWFPEDQRVLTPNLVATLPPSTHGAGGQLLCRTVWSARSAAALAHCAADEELLGCSSFSRRGRWLGERMESRGDKRVCLAHSAFGGEDVFAIARCCLLPQASCSVHTAPPAGTGTETHVRCHQQGHVLTGCSSHWEVEDLGIPRQPGPRPQPDRCVGHEEASVHASCCHAPGLECRVREHGLTGPAEKVAVACEEGWTLTSCGTLPGALHTLGAYAVDNTCVVRTQDISAGHWSHEGAIAAIAICCRSRPHRGPTDSPLRTVPGEASSLGCCGPRS</sequence>
<evidence type="ECO:0000256" key="9">
    <source>
        <dbReference type="ARBA" id="ARBA00011073"/>
    </source>
</evidence>
<evidence type="ECO:0000256" key="16">
    <source>
        <dbReference type="ARBA" id="ARBA00022641"/>
    </source>
</evidence>
<comment type="subunit">
    <text evidence="10">Monomer. Can self-associate to form dimers and higher multimers which may have increased LDLR degrading activity. The precursor protein but not the mature protein may form multimers. Interacts with APOB, VLDLR, LRP8/APOER2 and BACE1. The full-length immature form (pro-PCSK9) interacts with SCNN1A, SCNN1B and SCNN1G. The pro-PCSK9 form (via C-terminal domain) interacts with LDLR. Interacts (via the C-terminal domain) with ANXA2 (via repeat Annexin 1); the interaction inhibits the degradation of LDLR.</text>
</comment>
<keyword evidence="32" id="KW-0753">Steroid metabolism</keyword>
<feature type="compositionally biased region" description="Gly residues" evidence="37">
    <location>
        <begin position="38"/>
        <end position="52"/>
    </location>
</feature>
<feature type="active site" description="Charge relay system" evidence="36">
    <location>
        <position position="358"/>
    </location>
</feature>
<feature type="non-terminal residue" evidence="43">
    <location>
        <position position="1"/>
    </location>
</feature>
<dbReference type="Pfam" id="PF18463">
    <property type="entry name" value="PCSK9_C3"/>
    <property type="match status" value="1"/>
</dbReference>
<evidence type="ECO:0000256" key="11">
    <source>
        <dbReference type="ARBA" id="ARBA00019781"/>
    </source>
</evidence>
<dbReference type="Proteomes" id="UP000700334">
    <property type="component" value="Unassembled WGS sequence"/>
</dbReference>
<dbReference type="GO" id="GO:0043523">
    <property type="term" value="P:regulation of neuron apoptotic process"/>
    <property type="evidence" value="ECO:0007669"/>
    <property type="project" value="UniProtKB-ARBA"/>
</dbReference>
<comment type="similarity">
    <text evidence="9 36">Belongs to the peptidase S8 family.</text>
</comment>
<dbReference type="PANTHER" id="PTHR43806:SF60">
    <property type="entry name" value="PROPROTEIN CONVERTASE SUBTILISIN_KEXIN TYPE 9"/>
    <property type="match status" value="1"/>
</dbReference>
<dbReference type="FunFam" id="3.30.70.80:FF:000004">
    <property type="entry name" value="Proprotein convertase subtilisin/kexin type 9"/>
    <property type="match status" value="1"/>
</dbReference>
<dbReference type="GO" id="GO:0005794">
    <property type="term" value="C:Golgi apparatus"/>
    <property type="evidence" value="ECO:0007669"/>
    <property type="project" value="UniProtKB-SubCell"/>
</dbReference>
<reference evidence="43" key="1">
    <citation type="journal article" date="2021" name="Evol. Appl.">
        <title>The genome of the Pyrenean desman and the effects of bottlenecks and inbreeding on the genomic landscape of an endangered species.</title>
        <authorList>
            <person name="Escoda L."/>
            <person name="Castresana J."/>
        </authorList>
    </citation>
    <scope>NUCLEOTIDE SEQUENCE</scope>
    <source>
        <strain evidence="43">IBE-C5619</strain>
    </source>
</reference>
<dbReference type="EMBL" id="JAGFMF010011617">
    <property type="protein sequence ID" value="KAG8518920.1"/>
    <property type="molecule type" value="Genomic_DNA"/>
</dbReference>
<keyword evidence="17 36" id="KW-0645">Protease</keyword>
<name>A0A8J6AKG2_GALPY</name>
<evidence type="ECO:0000256" key="7">
    <source>
        <dbReference type="ARBA" id="ARBA00004555"/>
    </source>
</evidence>
<keyword evidence="27" id="KW-0443">Lipid metabolism</keyword>
<evidence type="ECO:0000256" key="21">
    <source>
        <dbReference type="ARBA" id="ARBA00022801"/>
    </source>
</evidence>
<evidence type="ECO:0000313" key="44">
    <source>
        <dbReference type="Proteomes" id="UP000700334"/>
    </source>
</evidence>
<dbReference type="PROSITE" id="PS51892">
    <property type="entry name" value="SUBTILASE"/>
    <property type="match status" value="1"/>
</dbReference>
<evidence type="ECO:0000256" key="15">
    <source>
        <dbReference type="ARBA" id="ARBA00022553"/>
    </source>
</evidence>
<evidence type="ECO:0000256" key="2">
    <source>
        <dbReference type="ARBA" id="ARBA00004177"/>
    </source>
</evidence>
<dbReference type="InterPro" id="IPR015500">
    <property type="entry name" value="Peptidase_S8_subtilisin-rel"/>
</dbReference>
<evidence type="ECO:0000256" key="35">
    <source>
        <dbReference type="ARBA" id="ARBA00032870"/>
    </source>
</evidence>
<keyword evidence="19" id="KW-0732">Signal</keyword>
<dbReference type="Gene3D" id="3.40.50.200">
    <property type="entry name" value="Peptidase S8/S53 domain"/>
    <property type="match status" value="1"/>
</dbReference>
<evidence type="ECO:0000256" key="32">
    <source>
        <dbReference type="ARBA" id="ARBA00023221"/>
    </source>
</evidence>
<keyword evidence="24 36" id="KW-0720">Serine protease</keyword>
<dbReference type="InterPro" id="IPR010259">
    <property type="entry name" value="S8pro/Inhibitor_I9"/>
</dbReference>
<dbReference type="InterPro" id="IPR036852">
    <property type="entry name" value="Peptidase_S8/S53_dom_sf"/>
</dbReference>
<evidence type="ECO:0000256" key="4">
    <source>
        <dbReference type="ARBA" id="ARBA00004241"/>
    </source>
</evidence>
<evidence type="ECO:0000256" key="22">
    <source>
        <dbReference type="ARBA" id="ARBA00022813"/>
    </source>
</evidence>
<dbReference type="GO" id="GO:0004252">
    <property type="term" value="F:serine-type endopeptidase activity"/>
    <property type="evidence" value="ECO:0007669"/>
    <property type="project" value="UniProtKB-UniRule"/>
</dbReference>
<feature type="domain" description="Peptidase S8/S53" evidence="38">
    <location>
        <begin position="311"/>
        <end position="575"/>
    </location>
</feature>
<keyword evidence="30" id="KW-1207">Sterol metabolism</keyword>
<keyword evidence="21 36" id="KW-0378">Hydrolase</keyword>
<dbReference type="SUPFAM" id="SSF54897">
    <property type="entry name" value="Protease propeptides/inhibitors"/>
    <property type="match status" value="1"/>
</dbReference>
<evidence type="ECO:0000256" key="27">
    <source>
        <dbReference type="ARBA" id="ARBA00023098"/>
    </source>
</evidence>
<evidence type="ECO:0000259" key="40">
    <source>
        <dbReference type="Pfam" id="PF18459"/>
    </source>
</evidence>
<dbReference type="GO" id="GO:0005783">
    <property type="term" value="C:endoplasmic reticulum"/>
    <property type="evidence" value="ECO:0007669"/>
    <property type="project" value="UniProtKB-SubCell"/>
</dbReference>
<dbReference type="PROSITE" id="PS00137">
    <property type="entry name" value="SUBTILASE_HIS"/>
    <property type="match status" value="1"/>
</dbReference>
<dbReference type="AlphaFoldDB" id="A0A8J6AKG2"/>
<evidence type="ECO:0000256" key="31">
    <source>
        <dbReference type="ARBA" id="ARBA00023180"/>
    </source>
</evidence>
<dbReference type="PRINTS" id="PR00723">
    <property type="entry name" value="SUBTILISIN"/>
</dbReference>
<evidence type="ECO:0000256" key="25">
    <source>
        <dbReference type="ARBA" id="ARBA00022837"/>
    </source>
</evidence>
<keyword evidence="26" id="KW-0333">Golgi apparatus</keyword>
<feature type="compositionally biased region" description="Basic and acidic residues" evidence="37">
    <location>
        <begin position="105"/>
        <end position="119"/>
    </location>
</feature>
<comment type="subcellular location">
    <subcellularLocation>
        <location evidence="4">Cell surface</location>
    </subcellularLocation>
    <subcellularLocation>
        <location evidence="6">Cytoplasm</location>
    </subcellularLocation>
    <subcellularLocation>
        <location evidence="3">Endoplasmic reticulum</location>
    </subcellularLocation>
    <subcellularLocation>
        <location evidence="2">Endosome</location>
    </subcellularLocation>
    <subcellularLocation>
        <location evidence="7">Golgi apparatus</location>
    </subcellularLocation>
    <subcellularLocation>
        <location evidence="5">Lysosome</location>
    </subcellularLocation>
    <subcellularLocation>
        <location evidence="8">Secreted</location>
    </subcellularLocation>
</comment>
<evidence type="ECO:0000256" key="23">
    <source>
        <dbReference type="ARBA" id="ARBA00022824"/>
    </source>
</evidence>